<dbReference type="OrthoDB" id="1301610at2759"/>
<evidence type="ECO:0000259" key="1">
    <source>
        <dbReference type="Pfam" id="PF02977"/>
    </source>
</evidence>
<feature type="domain" description="Carboxypeptidase A inhibitor-like" evidence="1">
    <location>
        <begin position="59"/>
        <end position="109"/>
    </location>
</feature>
<organism evidence="2 3">
    <name type="scientific">Capsicum baccatum</name>
    <name type="common">Peruvian pepper</name>
    <dbReference type="NCBI Taxonomy" id="33114"/>
    <lineage>
        <taxon>Eukaryota</taxon>
        <taxon>Viridiplantae</taxon>
        <taxon>Streptophyta</taxon>
        <taxon>Embryophyta</taxon>
        <taxon>Tracheophyta</taxon>
        <taxon>Spermatophyta</taxon>
        <taxon>Magnoliopsida</taxon>
        <taxon>eudicotyledons</taxon>
        <taxon>Gunneridae</taxon>
        <taxon>Pentapetalae</taxon>
        <taxon>asterids</taxon>
        <taxon>lamiids</taxon>
        <taxon>Solanales</taxon>
        <taxon>Solanaceae</taxon>
        <taxon>Solanoideae</taxon>
        <taxon>Capsiceae</taxon>
        <taxon>Capsicum</taxon>
    </lineage>
</organism>
<name>A0A2G2W2X8_CAPBA</name>
<dbReference type="AlphaFoldDB" id="A0A2G2W2X8"/>
<evidence type="ECO:0000313" key="3">
    <source>
        <dbReference type="Proteomes" id="UP000224567"/>
    </source>
</evidence>
<dbReference type="InterPro" id="IPR004231">
    <property type="entry name" value="COpept_A_inh-like"/>
</dbReference>
<dbReference type="Proteomes" id="UP000224567">
    <property type="component" value="Unassembled WGS sequence"/>
</dbReference>
<reference evidence="3" key="2">
    <citation type="journal article" date="2017" name="J. Anim. Genet.">
        <title>Multiple reference genome sequences of hot pepper reveal the massive evolution of plant disease resistance genes by retroduplication.</title>
        <authorList>
            <person name="Kim S."/>
            <person name="Park J."/>
            <person name="Yeom S.-I."/>
            <person name="Kim Y.-M."/>
            <person name="Seo E."/>
            <person name="Kim K.-T."/>
            <person name="Kim M.-S."/>
            <person name="Lee J.M."/>
            <person name="Cheong K."/>
            <person name="Shin H.-S."/>
            <person name="Kim S.-B."/>
            <person name="Han K."/>
            <person name="Lee J."/>
            <person name="Park M."/>
            <person name="Lee H.-A."/>
            <person name="Lee H.-Y."/>
            <person name="Lee Y."/>
            <person name="Oh S."/>
            <person name="Lee J.H."/>
            <person name="Choi E."/>
            <person name="Choi E."/>
            <person name="Lee S.E."/>
            <person name="Jeon J."/>
            <person name="Kim H."/>
            <person name="Choi G."/>
            <person name="Song H."/>
            <person name="Lee J."/>
            <person name="Lee S.-C."/>
            <person name="Kwon J.-K."/>
            <person name="Lee H.-Y."/>
            <person name="Koo N."/>
            <person name="Hong Y."/>
            <person name="Kim R.W."/>
            <person name="Kang W.-H."/>
            <person name="Huh J.H."/>
            <person name="Kang B.-C."/>
            <person name="Yang T.-J."/>
            <person name="Lee Y.-H."/>
            <person name="Bennetzen J.L."/>
            <person name="Choi D."/>
        </authorList>
    </citation>
    <scope>NUCLEOTIDE SEQUENCE [LARGE SCALE GENOMIC DNA]</scope>
    <source>
        <strain evidence="3">cv. PBC81</strain>
    </source>
</reference>
<dbReference type="EMBL" id="MLFT02000008">
    <property type="protein sequence ID" value="PHT39592.1"/>
    <property type="molecule type" value="Genomic_DNA"/>
</dbReference>
<sequence length="118" mass="12981">MILPQFLKPIVKKEKDKNGHRHSGWGFSILNVRFKVNASRDAPVEIAAIEQRLAVVGGLMTCLRRCNVQSDCDDGWVCSDCAPDALGDGSHCDVFTVNGQGYYATKLQAHYNNKLSAV</sequence>
<comment type="caution">
    <text evidence="2">The sequence shown here is derived from an EMBL/GenBank/DDBJ whole genome shotgun (WGS) entry which is preliminary data.</text>
</comment>
<evidence type="ECO:0000313" key="2">
    <source>
        <dbReference type="EMBL" id="PHT39592.1"/>
    </source>
</evidence>
<protein>
    <recommendedName>
        <fullName evidence="1">Carboxypeptidase A inhibitor-like domain-containing protein</fullName>
    </recommendedName>
</protein>
<accession>A0A2G2W2X8</accession>
<dbReference type="Pfam" id="PF02977">
    <property type="entry name" value="CarbpepA_inh"/>
    <property type="match status" value="1"/>
</dbReference>
<proteinExistence type="predicted"/>
<keyword evidence="3" id="KW-1185">Reference proteome</keyword>
<reference evidence="2 3" key="1">
    <citation type="journal article" date="2017" name="Genome Biol.">
        <title>New reference genome sequences of hot pepper reveal the massive evolution of plant disease-resistance genes by retroduplication.</title>
        <authorList>
            <person name="Kim S."/>
            <person name="Park J."/>
            <person name="Yeom S.I."/>
            <person name="Kim Y.M."/>
            <person name="Seo E."/>
            <person name="Kim K.T."/>
            <person name="Kim M.S."/>
            <person name="Lee J.M."/>
            <person name="Cheong K."/>
            <person name="Shin H.S."/>
            <person name="Kim S.B."/>
            <person name="Han K."/>
            <person name="Lee J."/>
            <person name="Park M."/>
            <person name="Lee H.A."/>
            <person name="Lee H.Y."/>
            <person name="Lee Y."/>
            <person name="Oh S."/>
            <person name="Lee J.H."/>
            <person name="Choi E."/>
            <person name="Choi E."/>
            <person name="Lee S.E."/>
            <person name="Jeon J."/>
            <person name="Kim H."/>
            <person name="Choi G."/>
            <person name="Song H."/>
            <person name="Lee J."/>
            <person name="Lee S.C."/>
            <person name="Kwon J.K."/>
            <person name="Lee H.Y."/>
            <person name="Koo N."/>
            <person name="Hong Y."/>
            <person name="Kim R.W."/>
            <person name="Kang W.H."/>
            <person name="Huh J.H."/>
            <person name="Kang B.C."/>
            <person name="Yang T.J."/>
            <person name="Lee Y.H."/>
            <person name="Bennetzen J.L."/>
            <person name="Choi D."/>
        </authorList>
    </citation>
    <scope>NUCLEOTIDE SEQUENCE [LARGE SCALE GENOMIC DNA]</scope>
    <source>
        <strain evidence="3">cv. PBC81</strain>
    </source>
</reference>
<gene>
    <name evidence="2" type="ORF">CQW23_18446</name>
</gene>